<feature type="region of interest" description="Disordered" evidence="1">
    <location>
        <begin position="108"/>
        <end position="150"/>
    </location>
</feature>
<evidence type="ECO:0000313" key="3">
    <source>
        <dbReference type="Proteomes" id="UP000501240"/>
    </source>
</evidence>
<dbReference type="AlphaFoldDB" id="A0A7D4A7R6"/>
<organism evidence="2 3">
    <name type="scientific">Actinomadura verrucosospora</name>
    <dbReference type="NCBI Taxonomy" id="46165"/>
    <lineage>
        <taxon>Bacteria</taxon>
        <taxon>Bacillati</taxon>
        <taxon>Actinomycetota</taxon>
        <taxon>Actinomycetes</taxon>
        <taxon>Streptosporangiales</taxon>
        <taxon>Thermomonosporaceae</taxon>
        <taxon>Actinomadura</taxon>
    </lineage>
</organism>
<name>A0A7D4A7R6_ACTVE</name>
<dbReference type="EMBL" id="CP053892">
    <property type="protein sequence ID" value="QKG24585.1"/>
    <property type="molecule type" value="Genomic_DNA"/>
</dbReference>
<feature type="compositionally biased region" description="Basic and acidic residues" evidence="1">
    <location>
        <begin position="108"/>
        <end position="121"/>
    </location>
</feature>
<reference evidence="2 3" key="1">
    <citation type="submission" date="2020-05" db="EMBL/GenBank/DDBJ databases">
        <title>Actinomadura verrucosospora NRRL-B18236 (PFL_A860) Genome sequencing and assembly.</title>
        <authorList>
            <person name="Samborskyy M."/>
        </authorList>
    </citation>
    <scope>NUCLEOTIDE SEQUENCE [LARGE SCALE GENOMIC DNA]</scope>
    <source>
        <strain evidence="2 3">NRRL:B18236</strain>
    </source>
</reference>
<evidence type="ECO:0008006" key="4">
    <source>
        <dbReference type="Google" id="ProtNLM"/>
    </source>
</evidence>
<accession>A0A7D4A7R6</accession>
<evidence type="ECO:0000256" key="1">
    <source>
        <dbReference type="SAM" id="MobiDB-lite"/>
    </source>
</evidence>
<protein>
    <recommendedName>
        <fullName evidence="4">GAF domain-containing protein</fullName>
    </recommendedName>
</protein>
<gene>
    <name evidence="2" type="ORF">ACTIVE_6232</name>
</gene>
<dbReference type="Proteomes" id="UP000501240">
    <property type="component" value="Chromosome"/>
</dbReference>
<sequence length="172" mass="18277">MLRGGTTLVINADAARAYPDEPLTAAQHELFQIMDAHSVITTPLAARGDTYGALTLGYSRPGHGYGPDDRLVVEEEGAGEQGRPCGGAAAGEVLDRYRVPARQRIGGRDRQYPGRVADRRTGRSGRTARGGRGSGRRSGHRSRSAGAVRRGRDRKATACCCAAGRCTRSRTG</sequence>
<feature type="compositionally biased region" description="Basic residues" evidence="1">
    <location>
        <begin position="134"/>
        <end position="150"/>
    </location>
</feature>
<evidence type="ECO:0000313" key="2">
    <source>
        <dbReference type="EMBL" id="QKG24585.1"/>
    </source>
</evidence>
<keyword evidence="3" id="KW-1185">Reference proteome</keyword>
<proteinExistence type="predicted"/>